<accession>A0A858RE64</accession>
<dbReference type="InterPro" id="IPR028974">
    <property type="entry name" value="TSP_type-3_rpt"/>
</dbReference>
<dbReference type="PANTHER" id="PTHR37467:SF1">
    <property type="entry name" value="EXPORTED CALCIUM-BINDING GLYCOPROTEIN"/>
    <property type="match status" value="1"/>
</dbReference>
<dbReference type="InterPro" id="IPR053180">
    <property type="entry name" value="Ca-binding_acidic-repeat"/>
</dbReference>
<keyword evidence="3" id="KW-0732">Signal</keyword>
<dbReference type="InterPro" id="IPR059100">
    <property type="entry name" value="TSP3_bac"/>
</dbReference>
<dbReference type="Gene3D" id="4.10.1080.10">
    <property type="entry name" value="TSP type-3 repeat"/>
    <property type="match status" value="1"/>
</dbReference>
<dbReference type="PANTHER" id="PTHR37467">
    <property type="entry name" value="EXPORTED CALCIUM-BINDING GLYCOPROTEIN-RELATED"/>
    <property type="match status" value="1"/>
</dbReference>
<keyword evidence="2" id="KW-0964">Secreted</keyword>
<reference evidence="5 6" key="1">
    <citation type="submission" date="2020-04" db="EMBL/GenBank/DDBJ databases">
        <title>Luteolibacter sp. G-1-1-1 isolated from soil.</title>
        <authorList>
            <person name="Dahal R.H."/>
        </authorList>
    </citation>
    <scope>NUCLEOTIDE SEQUENCE [LARGE SCALE GENOMIC DNA]</scope>
    <source>
        <strain evidence="5 6">G-1-1-1</strain>
    </source>
</reference>
<dbReference type="PROSITE" id="PS00018">
    <property type="entry name" value="EF_HAND_1"/>
    <property type="match status" value="2"/>
</dbReference>
<dbReference type="RefSeq" id="WP_169453253.1">
    <property type="nucleotide sequence ID" value="NZ_CP051774.1"/>
</dbReference>
<evidence type="ECO:0000256" key="3">
    <source>
        <dbReference type="ARBA" id="ARBA00022729"/>
    </source>
</evidence>
<proteinExistence type="predicted"/>
<evidence type="ECO:0000256" key="1">
    <source>
        <dbReference type="ARBA" id="ARBA00004613"/>
    </source>
</evidence>
<dbReference type="Pfam" id="PF18884">
    <property type="entry name" value="TSP3_bac"/>
    <property type="match status" value="3"/>
</dbReference>
<dbReference type="AlphaFoldDB" id="A0A858RE64"/>
<evidence type="ECO:0000313" key="5">
    <source>
        <dbReference type="EMBL" id="QJE95032.1"/>
    </source>
</evidence>
<dbReference type="EMBL" id="CP051774">
    <property type="protein sequence ID" value="QJE95032.1"/>
    <property type="molecule type" value="Genomic_DNA"/>
</dbReference>
<gene>
    <name evidence="5" type="ORF">HHL09_04335</name>
</gene>
<protein>
    <recommendedName>
        <fullName evidence="7">EF-hand domain-containing protein</fullName>
    </recommendedName>
</protein>
<keyword evidence="4" id="KW-0106">Calcium</keyword>
<sequence>MRYEVDVSIVTGAPDLSYCNTAMTVFFELTEPMALNHSGGEFVDVFGSSVDISQHLDSNGYLLPGNYIYAALLNPGSCALELSLTPPPIDSDGDGLLNVDEINIHHTDPTKADTDGDGLTDKEEIQVVHSDPLVADTDGDGFIDGFEWKSGKSPTDPLSFPVAAISIHPAIELRVSTKLGTNYRVQSSVDMQTWIDADTVIEGTGAEVRRIFETVDGGAKFWRVREED</sequence>
<dbReference type="GO" id="GO:0005509">
    <property type="term" value="F:calcium ion binding"/>
    <property type="evidence" value="ECO:0007669"/>
    <property type="project" value="InterPro"/>
</dbReference>
<evidence type="ECO:0000313" key="6">
    <source>
        <dbReference type="Proteomes" id="UP000501812"/>
    </source>
</evidence>
<evidence type="ECO:0008006" key="7">
    <source>
        <dbReference type="Google" id="ProtNLM"/>
    </source>
</evidence>
<dbReference type="Proteomes" id="UP000501812">
    <property type="component" value="Chromosome"/>
</dbReference>
<comment type="subcellular location">
    <subcellularLocation>
        <location evidence="1">Secreted</location>
    </subcellularLocation>
</comment>
<dbReference type="InterPro" id="IPR018247">
    <property type="entry name" value="EF_Hand_1_Ca_BS"/>
</dbReference>
<evidence type="ECO:0000256" key="4">
    <source>
        <dbReference type="ARBA" id="ARBA00022837"/>
    </source>
</evidence>
<name>A0A858RE64_9BACT</name>
<dbReference type="SUPFAM" id="SSF103647">
    <property type="entry name" value="TSP type-3 repeat"/>
    <property type="match status" value="1"/>
</dbReference>
<evidence type="ECO:0000256" key="2">
    <source>
        <dbReference type="ARBA" id="ARBA00022525"/>
    </source>
</evidence>
<dbReference type="KEGG" id="luo:HHL09_04335"/>
<keyword evidence="6" id="KW-1185">Reference proteome</keyword>
<organism evidence="5 6">
    <name type="scientific">Luteolibacter luteus</name>
    <dbReference type="NCBI Taxonomy" id="2728835"/>
    <lineage>
        <taxon>Bacteria</taxon>
        <taxon>Pseudomonadati</taxon>
        <taxon>Verrucomicrobiota</taxon>
        <taxon>Verrucomicrobiia</taxon>
        <taxon>Verrucomicrobiales</taxon>
        <taxon>Verrucomicrobiaceae</taxon>
        <taxon>Luteolibacter</taxon>
    </lineage>
</organism>